<organism evidence="1">
    <name type="scientific">Medicago truncatula</name>
    <name type="common">Barrel medic</name>
    <name type="synonym">Medicago tribuloides</name>
    <dbReference type="NCBI Taxonomy" id="3880"/>
    <lineage>
        <taxon>Eukaryota</taxon>
        <taxon>Viridiplantae</taxon>
        <taxon>Streptophyta</taxon>
        <taxon>Embryophyta</taxon>
        <taxon>Tracheophyta</taxon>
        <taxon>Spermatophyta</taxon>
        <taxon>Magnoliopsida</taxon>
        <taxon>eudicotyledons</taxon>
        <taxon>Gunneridae</taxon>
        <taxon>Pentapetalae</taxon>
        <taxon>rosids</taxon>
        <taxon>fabids</taxon>
        <taxon>Fabales</taxon>
        <taxon>Fabaceae</taxon>
        <taxon>Papilionoideae</taxon>
        <taxon>50 kb inversion clade</taxon>
        <taxon>NPAAA clade</taxon>
        <taxon>Hologalegina</taxon>
        <taxon>IRL clade</taxon>
        <taxon>Trifolieae</taxon>
        <taxon>Medicago</taxon>
    </lineage>
</organism>
<sequence length="43" mass="4711">MVNGLVSVSCRVSMCTFRLARTLLGDHAEANTKSGWNLWIDAS</sequence>
<proteinExistence type="predicted"/>
<dbReference type="EMBL" id="PSQE01000008">
    <property type="protein sequence ID" value="RHN40998.1"/>
    <property type="molecule type" value="Genomic_DNA"/>
</dbReference>
<name>A0A396GKR5_MEDTR</name>
<dbReference type="Proteomes" id="UP000265566">
    <property type="component" value="Chromosome 8"/>
</dbReference>
<evidence type="ECO:0000313" key="1">
    <source>
        <dbReference type="EMBL" id="RHN40998.1"/>
    </source>
</evidence>
<comment type="caution">
    <text evidence="1">The sequence shown here is derived from an EMBL/GenBank/DDBJ whole genome shotgun (WGS) entry which is preliminary data.</text>
</comment>
<protein>
    <submittedName>
        <fullName evidence="1">Uncharacterized protein</fullName>
    </submittedName>
</protein>
<dbReference type="Gramene" id="rna47265">
    <property type="protein sequence ID" value="RHN40998.1"/>
    <property type="gene ID" value="gene47265"/>
</dbReference>
<accession>A0A396GKR5</accession>
<reference evidence="1" key="1">
    <citation type="journal article" date="2018" name="Nat. Plants">
        <title>Whole-genome landscape of Medicago truncatula symbiotic genes.</title>
        <authorList>
            <person name="Pecrix Y."/>
            <person name="Gamas P."/>
            <person name="Carrere S."/>
        </authorList>
    </citation>
    <scope>NUCLEOTIDE SEQUENCE</scope>
    <source>
        <tissue evidence="1">Leaves</tissue>
    </source>
</reference>
<dbReference type="AlphaFoldDB" id="A0A396GKR5"/>
<gene>
    <name evidence="1" type="ORF">MtrunA17_Chr8g0361271</name>
</gene>